<dbReference type="Pfam" id="PF01266">
    <property type="entry name" value="DAO"/>
    <property type="match status" value="1"/>
</dbReference>
<gene>
    <name evidence="3" type="ORF">AJ80_02939</name>
</gene>
<feature type="region of interest" description="Disordered" evidence="1">
    <location>
        <begin position="106"/>
        <end position="146"/>
    </location>
</feature>
<dbReference type="GO" id="GO:0005829">
    <property type="term" value="C:cytosol"/>
    <property type="evidence" value="ECO:0007669"/>
    <property type="project" value="GOC"/>
</dbReference>
<evidence type="ECO:0000259" key="2">
    <source>
        <dbReference type="Pfam" id="PF01266"/>
    </source>
</evidence>
<dbReference type="GO" id="GO:0005770">
    <property type="term" value="C:late endosome"/>
    <property type="evidence" value="ECO:0007669"/>
    <property type="project" value="TreeGrafter"/>
</dbReference>
<dbReference type="AlphaFoldDB" id="A0A2B7YG19"/>
<feature type="domain" description="FAD dependent oxidoreductase" evidence="2">
    <location>
        <begin position="5"/>
        <end position="430"/>
    </location>
</feature>
<reference evidence="3 4" key="1">
    <citation type="submission" date="2017-10" db="EMBL/GenBank/DDBJ databases">
        <title>Comparative genomics in systemic dimorphic fungi from Ajellomycetaceae.</title>
        <authorList>
            <person name="Munoz J.F."/>
            <person name="Mcewen J.G."/>
            <person name="Clay O.K."/>
            <person name="Cuomo C.A."/>
        </authorList>
    </citation>
    <scope>NUCLEOTIDE SEQUENCE [LARGE SCALE GENOMIC DNA]</scope>
    <source>
        <strain evidence="3 4">UAMH7299</strain>
    </source>
</reference>
<dbReference type="InterPro" id="IPR036188">
    <property type="entry name" value="FAD/NAD-bd_sf"/>
</dbReference>
<dbReference type="EMBL" id="PDNA01000030">
    <property type="protein sequence ID" value="PGH23024.1"/>
    <property type="molecule type" value="Genomic_DNA"/>
</dbReference>
<organism evidence="3 4">
    <name type="scientific">Polytolypa hystricis (strain UAMH7299)</name>
    <dbReference type="NCBI Taxonomy" id="1447883"/>
    <lineage>
        <taxon>Eukaryota</taxon>
        <taxon>Fungi</taxon>
        <taxon>Dikarya</taxon>
        <taxon>Ascomycota</taxon>
        <taxon>Pezizomycotina</taxon>
        <taxon>Eurotiomycetes</taxon>
        <taxon>Eurotiomycetidae</taxon>
        <taxon>Onygenales</taxon>
        <taxon>Onygenales incertae sedis</taxon>
        <taxon>Polytolypa</taxon>
    </lineage>
</organism>
<dbReference type="OrthoDB" id="498204at2759"/>
<dbReference type="GO" id="GO:0042147">
    <property type="term" value="P:retrograde transport, endosome to Golgi"/>
    <property type="evidence" value="ECO:0007669"/>
    <property type="project" value="TreeGrafter"/>
</dbReference>
<comment type="caution">
    <text evidence="3">The sequence shown here is derived from an EMBL/GenBank/DDBJ whole genome shotgun (WGS) entry which is preliminary data.</text>
</comment>
<accession>A0A2B7YG19</accession>
<evidence type="ECO:0000313" key="4">
    <source>
        <dbReference type="Proteomes" id="UP000224634"/>
    </source>
</evidence>
<dbReference type="PANTHER" id="PTHR13847:SF185">
    <property type="entry name" value="FAD DEPENDENT OXIDOREDUCTASE SUPERFAMILY (AFU_ORTHOLOGUE AFUA_3G02360)"/>
    <property type="match status" value="1"/>
</dbReference>
<name>A0A2B7YG19_POLH7</name>
<sequence>MPTTVILGGGIIGASIAYYLSDPSSASSSSPPHDIHIIDTSPRLLASASGFAAGFCAKDWFAPELSSLGELSFALHAKLAAEQGGRGKWGYRKSKALGLRVEYADGQRSGSGHDWLTRGASRAEVAGRKKEGEGEGDGSPAWLTRQRGGVVERISDDGSTAQVDPLRLSQWLLDRCTERDVRMHYPARAVSFTTDPSTGNTTAIQIQHLGTQTTTTLPCTHLVFAAGVWTPSVFTTLFPSSTAKIPILSLSGYSLLFRSPRHTLADEKQRYAGDTHAVFTTHPRSCGFSPEIFSRAGAEIYIAGLNSSEVPVPRIATEANTVFDPKQMEKVKHAAVTLMGKRLAEGRKDSVRGVDEQNDGTPPIDDLEILREGLCFRPWTESGLPIIGRIDERIQDLGGKGVPVGGVYMATGHGPWGISLALGTGKVVAETVRGEKTSADVSGLGFVERGGKARL</sequence>
<dbReference type="Proteomes" id="UP000224634">
    <property type="component" value="Unassembled WGS sequence"/>
</dbReference>
<dbReference type="Gene3D" id="3.50.50.60">
    <property type="entry name" value="FAD/NAD(P)-binding domain"/>
    <property type="match status" value="3"/>
</dbReference>
<dbReference type="STRING" id="1447883.A0A2B7YG19"/>
<dbReference type="InterPro" id="IPR006076">
    <property type="entry name" value="FAD-dep_OxRdtase"/>
</dbReference>
<proteinExistence type="predicted"/>
<dbReference type="PANTHER" id="PTHR13847">
    <property type="entry name" value="SARCOSINE DEHYDROGENASE-RELATED"/>
    <property type="match status" value="1"/>
</dbReference>
<evidence type="ECO:0000256" key="1">
    <source>
        <dbReference type="SAM" id="MobiDB-lite"/>
    </source>
</evidence>
<protein>
    <recommendedName>
        <fullName evidence="2">FAD dependent oxidoreductase domain-containing protein</fullName>
    </recommendedName>
</protein>
<dbReference type="SUPFAM" id="SSF51971">
    <property type="entry name" value="Nucleotide-binding domain"/>
    <property type="match status" value="1"/>
</dbReference>
<evidence type="ECO:0000313" key="3">
    <source>
        <dbReference type="EMBL" id="PGH23024.1"/>
    </source>
</evidence>
<keyword evidence="4" id="KW-1185">Reference proteome</keyword>